<evidence type="ECO:0000259" key="10">
    <source>
        <dbReference type="Pfam" id="PF02355"/>
    </source>
</evidence>
<dbReference type="NCBIfam" id="TIGR00966">
    <property type="entry name" value="transloc_SecF"/>
    <property type="match status" value="1"/>
</dbReference>
<evidence type="ECO:0000256" key="9">
    <source>
        <dbReference type="HAMAP-Rule" id="MF_01464"/>
    </source>
</evidence>
<dbReference type="InterPro" id="IPR022645">
    <property type="entry name" value="SecD/SecF_bac"/>
</dbReference>
<feature type="transmembrane region" description="Helical" evidence="9">
    <location>
        <begin position="266"/>
        <end position="287"/>
    </location>
</feature>
<evidence type="ECO:0000256" key="5">
    <source>
        <dbReference type="ARBA" id="ARBA00022927"/>
    </source>
</evidence>
<evidence type="ECO:0000256" key="2">
    <source>
        <dbReference type="ARBA" id="ARBA00022448"/>
    </source>
</evidence>
<comment type="function">
    <text evidence="9">Part of the Sec protein translocase complex. Interacts with the SecYEG preprotein conducting channel. SecDF uses the proton motive force (PMF) to complete protein translocation after the ATP-dependent function of SecA.</text>
</comment>
<dbReference type="SUPFAM" id="SSF82866">
    <property type="entry name" value="Multidrug efflux transporter AcrB transmembrane domain"/>
    <property type="match status" value="1"/>
</dbReference>
<feature type="transmembrane region" description="Helical" evidence="9">
    <location>
        <begin position="342"/>
        <end position="362"/>
    </location>
</feature>
<dbReference type="GO" id="GO:0065002">
    <property type="term" value="P:intracellular protein transmembrane transport"/>
    <property type="evidence" value="ECO:0007669"/>
    <property type="project" value="UniProtKB-UniRule"/>
</dbReference>
<dbReference type="InterPro" id="IPR048634">
    <property type="entry name" value="SecD_SecF_C"/>
</dbReference>
<dbReference type="Pfam" id="PF02355">
    <property type="entry name" value="SecD_SecF_C"/>
    <property type="match status" value="1"/>
</dbReference>
<accession>A0A0F6W4Z2</accession>
<dbReference type="GO" id="GO:0006605">
    <property type="term" value="P:protein targeting"/>
    <property type="evidence" value="ECO:0007669"/>
    <property type="project" value="UniProtKB-UniRule"/>
</dbReference>
<comment type="caution">
    <text evidence="9">Lacks conserved residue(s) required for the propagation of feature annotation.</text>
</comment>
<dbReference type="AlphaFoldDB" id="A0A0F6W4Z2"/>
<dbReference type="InterPro" id="IPR055344">
    <property type="entry name" value="SecD_SecF_C_bact"/>
</dbReference>
<keyword evidence="3 9" id="KW-1003">Cell membrane</keyword>
<dbReference type="GO" id="GO:0015450">
    <property type="term" value="F:protein-transporting ATPase activity"/>
    <property type="evidence" value="ECO:0007669"/>
    <property type="project" value="InterPro"/>
</dbReference>
<evidence type="ECO:0000256" key="6">
    <source>
        <dbReference type="ARBA" id="ARBA00022989"/>
    </source>
</evidence>
<evidence type="ECO:0000313" key="11">
    <source>
        <dbReference type="EMBL" id="AKF07618.1"/>
    </source>
</evidence>
<evidence type="ECO:0000313" key="12">
    <source>
        <dbReference type="Proteomes" id="UP000034883"/>
    </source>
</evidence>
<keyword evidence="5 9" id="KW-0653">Protein transport</keyword>
<dbReference type="KEGG" id="samy:DB32_004767"/>
<organism evidence="11 12">
    <name type="scientific">Sandaracinus amylolyticus</name>
    <dbReference type="NCBI Taxonomy" id="927083"/>
    <lineage>
        <taxon>Bacteria</taxon>
        <taxon>Pseudomonadati</taxon>
        <taxon>Myxococcota</taxon>
        <taxon>Polyangia</taxon>
        <taxon>Polyangiales</taxon>
        <taxon>Sandaracinaceae</taxon>
        <taxon>Sandaracinus</taxon>
    </lineage>
</organism>
<feature type="transmembrane region" description="Helical" evidence="9">
    <location>
        <begin position="215"/>
        <end position="232"/>
    </location>
</feature>
<dbReference type="InterPro" id="IPR022813">
    <property type="entry name" value="SecD/SecF_arch_bac"/>
</dbReference>
<dbReference type="RefSeq" id="WP_053234852.1">
    <property type="nucleotide sequence ID" value="NZ_CP011125.1"/>
</dbReference>
<dbReference type="GO" id="GO:0043952">
    <property type="term" value="P:protein transport by the Sec complex"/>
    <property type="evidence" value="ECO:0007669"/>
    <property type="project" value="UniProtKB-UniRule"/>
</dbReference>
<proteinExistence type="inferred from homology"/>
<protein>
    <recommendedName>
        <fullName evidence="9">Protein-export membrane protein SecF</fullName>
    </recommendedName>
</protein>
<dbReference type="PANTHER" id="PTHR30081:SF8">
    <property type="entry name" value="PROTEIN TRANSLOCASE SUBUNIT SECF"/>
    <property type="match status" value="1"/>
</dbReference>
<keyword evidence="8 9" id="KW-0472">Membrane</keyword>
<name>A0A0F6W4Z2_9BACT</name>
<reference evidence="11 12" key="1">
    <citation type="submission" date="2015-03" db="EMBL/GenBank/DDBJ databases">
        <title>Genome assembly of Sandaracinus amylolyticus DSM 53668.</title>
        <authorList>
            <person name="Sharma G."/>
            <person name="Subramanian S."/>
        </authorList>
    </citation>
    <scope>NUCLEOTIDE SEQUENCE [LARGE SCALE GENOMIC DNA]</scope>
    <source>
        <strain evidence="11 12">DSM 53668</strain>
    </source>
</reference>
<keyword evidence="7 9" id="KW-0811">Translocation</keyword>
<feature type="transmembrane region" description="Helical" evidence="9">
    <location>
        <begin position="318"/>
        <end position="336"/>
    </location>
</feature>
<dbReference type="HAMAP" id="MF_01464_B">
    <property type="entry name" value="SecF_B"/>
    <property type="match status" value="1"/>
</dbReference>
<dbReference type="STRING" id="927083.DB32_004767"/>
<dbReference type="InterPro" id="IPR022646">
    <property type="entry name" value="SecD/SecF_CS"/>
</dbReference>
<dbReference type="Proteomes" id="UP000034883">
    <property type="component" value="Chromosome"/>
</dbReference>
<keyword evidence="12" id="KW-1185">Reference proteome</keyword>
<evidence type="ECO:0000256" key="7">
    <source>
        <dbReference type="ARBA" id="ARBA00023010"/>
    </source>
</evidence>
<gene>
    <name evidence="9" type="primary">secF</name>
    <name evidence="11" type="ORF">DB32_004767</name>
</gene>
<dbReference type="Pfam" id="PF07549">
    <property type="entry name" value="Sec_GG"/>
    <property type="match status" value="1"/>
</dbReference>
<dbReference type="PANTHER" id="PTHR30081">
    <property type="entry name" value="PROTEIN-EXPORT MEMBRANE PROTEIN SEC"/>
    <property type="match status" value="1"/>
</dbReference>
<feature type="transmembrane region" description="Helical" evidence="9">
    <location>
        <begin position="239"/>
        <end position="260"/>
    </location>
</feature>
<evidence type="ECO:0000256" key="8">
    <source>
        <dbReference type="ARBA" id="ARBA00023136"/>
    </source>
</evidence>
<dbReference type="Gene3D" id="1.20.1640.10">
    <property type="entry name" value="Multidrug efflux transporter AcrB transmembrane domain"/>
    <property type="match status" value="1"/>
</dbReference>
<comment type="subcellular location">
    <subcellularLocation>
        <location evidence="1 9">Cell membrane</location>
        <topology evidence="1 9">Multi-pass membrane protein</topology>
    </subcellularLocation>
</comment>
<dbReference type="PRINTS" id="PR01755">
    <property type="entry name" value="SECFTRNLCASE"/>
</dbReference>
<keyword evidence="6 9" id="KW-1133">Transmembrane helix</keyword>
<dbReference type="NCBIfam" id="TIGR00916">
    <property type="entry name" value="2A0604s01"/>
    <property type="match status" value="1"/>
</dbReference>
<keyword evidence="2 9" id="KW-0813">Transport</keyword>
<evidence type="ECO:0000256" key="3">
    <source>
        <dbReference type="ARBA" id="ARBA00022475"/>
    </source>
</evidence>
<keyword evidence="4 9" id="KW-0812">Transmembrane</keyword>
<evidence type="ECO:0000256" key="4">
    <source>
        <dbReference type="ARBA" id="ARBA00022692"/>
    </source>
</evidence>
<dbReference type="EMBL" id="CP011125">
    <property type="protein sequence ID" value="AKF07618.1"/>
    <property type="molecule type" value="Genomic_DNA"/>
</dbReference>
<feature type="domain" description="Protein export membrane protein SecD/SecF C-terminal" evidence="10">
    <location>
        <begin position="197"/>
        <end position="369"/>
    </location>
</feature>
<dbReference type="InterPro" id="IPR005665">
    <property type="entry name" value="SecF_bac"/>
</dbReference>
<dbReference type="GO" id="GO:0005886">
    <property type="term" value="C:plasma membrane"/>
    <property type="evidence" value="ECO:0007669"/>
    <property type="project" value="UniProtKB-SubCell"/>
</dbReference>
<dbReference type="OrthoDB" id="9774769at2"/>
<evidence type="ECO:0000256" key="1">
    <source>
        <dbReference type="ARBA" id="ARBA00004651"/>
    </source>
</evidence>
<comment type="subunit">
    <text evidence="9">Forms a complex with SecD. Part of the essential Sec protein translocation apparatus which comprises SecA, SecYEG and auxiliary proteins SecDF. Other proteins may also be involved.</text>
</comment>
<comment type="similarity">
    <text evidence="9">Belongs to the SecD/SecF family. SecF subfamily.</text>
</comment>
<sequence>MEFIKPGRVFDFMRYRTAAVATSSILVLLSVLSLFWPGPNFGIDFTGGTEVQLRFRGDISTAELRETLEGLEYESPDVIAVQGAANEYIVRVREVSALPADIEERIRTELGNALGDTEVIALRVSPGGDKVSVRLGASGDPAQIRSALEASGVSLRGDVVRFGPESDFRYEANLVGVADRLVAQLEEQLGERGPEEPLRIEWVGPRAGEQLRNSALKALLYAIAFIMVYVAFRFDLRFAPGGIIALIHDAVITVGVFVLVQREFNLTTIASLLTIIGYSINDTIVIYDRIRENTARHRGKTMAELINISTSEMLSRTIVTSGVTLLAIIPFFVWGTQVIQDIAFALFIGFVAGVYSTIYIAAPVTEWFDKVVFAKARERAAAAARGRAAASGT</sequence>